<accession>A0A8C4NNJ3</accession>
<dbReference type="PROSITE" id="PS50010">
    <property type="entry name" value="DH_2"/>
    <property type="match status" value="1"/>
</dbReference>
<evidence type="ECO:0000313" key="3">
    <source>
        <dbReference type="Ensembl" id="ENSEBUP00000006497.1"/>
    </source>
</evidence>
<reference evidence="3" key="2">
    <citation type="submission" date="2025-09" db="UniProtKB">
        <authorList>
            <consortium name="Ensembl"/>
        </authorList>
    </citation>
    <scope>IDENTIFICATION</scope>
</reference>
<dbReference type="InterPro" id="IPR000219">
    <property type="entry name" value="DH_dom"/>
</dbReference>
<keyword evidence="4" id="KW-1185">Reference proteome</keyword>
<dbReference type="GO" id="GO:0005085">
    <property type="term" value="F:guanyl-nucleotide exchange factor activity"/>
    <property type="evidence" value="ECO:0007669"/>
    <property type="project" value="InterPro"/>
</dbReference>
<evidence type="ECO:0000256" key="1">
    <source>
        <dbReference type="SAM" id="MobiDB-lite"/>
    </source>
</evidence>
<feature type="compositionally biased region" description="Low complexity" evidence="1">
    <location>
        <begin position="112"/>
        <end position="124"/>
    </location>
</feature>
<feature type="domain" description="DH" evidence="2">
    <location>
        <begin position="182"/>
        <end position="265"/>
    </location>
</feature>
<dbReference type="InterPro" id="IPR035899">
    <property type="entry name" value="DBL_dom_sf"/>
</dbReference>
<dbReference type="GO" id="GO:0031267">
    <property type="term" value="F:small GTPase binding"/>
    <property type="evidence" value="ECO:0007669"/>
    <property type="project" value="TreeGrafter"/>
</dbReference>
<dbReference type="Gene3D" id="1.20.900.10">
    <property type="entry name" value="Dbl homology (DH) domain"/>
    <property type="match status" value="1"/>
</dbReference>
<dbReference type="Proteomes" id="UP000694388">
    <property type="component" value="Unplaced"/>
</dbReference>
<proteinExistence type="predicted"/>
<dbReference type="SUPFAM" id="SSF48065">
    <property type="entry name" value="DBL homology domain (DH-domain)"/>
    <property type="match status" value="1"/>
</dbReference>
<feature type="region of interest" description="Disordered" evidence="1">
    <location>
        <begin position="112"/>
        <end position="156"/>
    </location>
</feature>
<evidence type="ECO:0000259" key="2">
    <source>
        <dbReference type="PROSITE" id="PS50010"/>
    </source>
</evidence>
<dbReference type="Pfam" id="PF00621">
    <property type="entry name" value="RhoGEF"/>
    <property type="match status" value="1"/>
</dbReference>
<feature type="region of interest" description="Disordered" evidence="1">
    <location>
        <begin position="31"/>
        <end position="63"/>
    </location>
</feature>
<sequence length="265" mass="29528">MRGIPVPLTVVQTEHEQNDEVGERRHIGVEEHAHRNQEGGKLLQYPAEPGRNADSVSGLEKQQRRNLEAYVTSMELQQVEHEKPFDGPTMLSIGNGGPPMLGIRGERFSLDSSSLSSRDSVASSPTRPQSPRHGADSGYSAGEASDREWSELPPIHLRTSQSGRAINLVESAGAEMHHISWSSQNVALELLDTERAYVKDLRSLTEGYLYNLRQAAEFRSKKDKLSTVFSNIEKIFDFNRNLLDTLEGCNLDPVCISECFINKVI</sequence>
<protein>
    <recommendedName>
        <fullName evidence="2">DH domain-containing protein</fullName>
    </recommendedName>
</protein>
<dbReference type="PANTHER" id="PTHR45924">
    <property type="entry name" value="FI17866P1"/>
    <property type="match status" value="1"/>
</dbReference>
<reference evidence="3" key="1">
    <citation type="submission" date="2025-08" db="UniProtKB">
        <authorList>
            <consortium name="Ensembl"/>
        </authorList>
    </citation>
    <scope>IDENTIFICATION</scope>
</reference>
<evidence type="ECO:0000313" key="4">
    <source>
        <dbReference type="Proteomes" id="UP000694388"/>
    </source>
</evidence>
<organism evidence="3 4">
    <name type="scientific">Eptatretus burgeri</name>
    <name type="common">Inshore hagfish</name>
    <dbReference type="NCBI Taxonomy" id="7764"/>
    <lineage>
        <taxon>Eukaryota</taxon>
        <taxon>Metazoa</taxon>
        <taxon>Chordata</taxon>
        <taxon>Craniata</taxon>
        <taxon>Vertebrata</taxon>
        <taxon>Cyclostomata</taxon>
        <taxon>Myxini</taxon>
        <taxon>Myxiniformes</taxon>
        <taxon>Myxinidae</taxon>
        <taxon>Eptatretinae</taxon>
        <taxon>Eptatretus</taxon>
    </lineage>
</organism>
<name>A0A8C4NNJ3_EPTBU</name>
<dbReference type="Ensembl" id="ENSEBUT00000006953.1">
    <property type="protein sequence ID" value="ENSEBUP00000006497.1"/>
    <property type="gene ID" value="ENSEBUG00000004290.1"/>
</dbReference>
<dbReference type="AlphaFoldDB" id="A0A8C4NNJ3"/>
<dbReference type="PANTHER" id="PTHR45924:SF2">
    <property type="entry name" value="FI17866P1"/>
    <property type="match status" value="1"/>
</dbReference>